<dbReference type="InterPro" id="IPR022572">
    <property type="entry name" value="DNA_rep/recomb_RecO_N"/>
</dbReference>
<evidence type="ECO:0000313" key="9">
    <source>
        <dbReference type="EMBL" id="OGZ69377.1"/>
    </source>
</evidence>
<dbReference type="HAMAP" id="MF_00201">
    <property type="entry name" value="RecO"/>
    <property type="match status" value="1"/>
</dbReference>
<name>A0A1G2I422_9BACT</name>
<keyword evidence="5 7" id="KW-0234">DNA repair</keyword>
<dbReference type="EMBL" id="MHOT01000012">
    <property type="protein sequence ID" value="OGZ69377.1"/>
    <property type="molecule type" value="Genomic_DNA"/>
</dbReference>
<evidence type="ECO:0000256" key="1">
    <source>
        <dbReference type="ARBA" id="ARBA00007452"/>
    </source>
</evidence>
<feature type="domain" description="DNA replication/recombination mediator RecO N-terminal" evidence="8">
    <location>
        <begin position="4"/>
        <end position="78"/>
    </location>
</feature>
<protein>
    <recommendedName>
        <fullName evidence="2 7">DNA repair protein RecO</fullName>
    </recommendedName>
    <alternativeName>
        <fullName evidence="6 7">Recombination protein O</fullName>
    </alternativeName>
</protein>
<evidence type="ECO:0000256" key="7">
    <source>
        <dbReference type="HAMAP-Rule" id="MF_00201"/>
    </source>
</evidence>
<comment type="function">
    <text evidence="7">Involved in DNA repair and RecF pathway recombination.</text>
</comment>
<dbReference type="Gene3D" id="1.20.1440.120">
    <property type="entry name" value="Recombination protein O, C-terminal domain"/>
    <property type="match status" value="1"/>
</dbReference>
<sequence>MTVHYKIRGFVFKKEDRLETDRIFSVFTEEFGRLEIFAKAIRKIASKLRGGMEMFSIADIEFIQGKYRKTLTDAVCTQKFTDLAVSPEKIEIAQKISSLLDIFIKGEQTDQKVWMLVTDFFEKLHGVSLQSSHWQLAYDYFFWNLVSVLGYAPELSLCIVCRKTLNPSDLYFSSNEGGTMCGSCALSRNNANLSFGAIKVSGDAVKILRLFLCQDWQTVVKLKAGLESLKTLEALSEDYGIYLTGVMH</sequence>
<evidence type="ECO:0000256" key="5">
    <source>
        <dbReference type="ARBA" id="ARBA00023204"/>
    </source>
</evidence>
<dbReference type="SUPFAM" id="SSF50249">
    <property type="entry name" value="Nucleic acid-binding proteins"/>
    <property type="match status" value="1"/>
</dbReference>
<dbReference type="GO" id="GO:0006310">
    <property type="term" value="P:DNA recombination"/>
    <property type="evidence" value="ECO:0007669"/>
    <property type="project" value="UniProtKB-UniRule"/>
</dbReference>
<dbReference type="Pfam" id="PF02565">
    <property type="entry name" value="RecO_C"/>
    <property type="match status" value="1"/>
</dbReference>
<accession>A0A1G2I422</accession>
<dbReference type="Pfam" id="PF11967">
    <property type="entry name" value="RecO_N"/>
    <property type="match status" value="1"/>
</dbReference>
<keyword evidence="3 7" id="KW-0227">DNA damage</keyword>
<evidence type="ECO:0000313" key="10">
    <source>
        <dbReference type="Proteomes" id="UP000178820"/>
    </source>
</evidence>
<comment type="caution">
    <text evidence="9">The sequence shown here is derived from an EMBL/GenBank/DDBJ whole genome shotgun (WGS) entry which is preliminary data.</text>
</comment>
<reference evidence="9 10" key="1">
    <citation type="journal article" date="2016" name="Nat. Commun.">
        <title>Thousands of microbial genomes shed light on interconnected biogeochemical processes in an aquifer system.</title>
        <authorList>
            <person name="Anantharaman K."/>
            <person name="Brown C.T."/>
            <person name="Hug L.A."/>
            <person name="Sharon I."/>
            <person name="Castelle C.J."/>
            <person name="Probst A.J."/>
            <person name="Thomas B.C."/>
            <person name="Singh A."/>
            <person name="Wilkins M.J."/>
            <person name="Karaoz U."/>
            <person name="Brodie E.L."/>
            <person name="Williams K.H."/>
            <person name="Hubbard S.S."/>
            <person name="Banfield J.F."/>
        </authorList>
    </citation>
    <scope>NUCLEOTIDE SEQUENCE [LARGE SCALE GENOMIC DNA]</scope>
</reference>
<dbReference type="Proteomes" id="UP000178820">
    <property type="component" value="Unassembled WGS sequence"/>
</dbReference>
<evidence type="ECO:0000256" key="2">
    <source>
        <dbReference type="ARBA" id="ARBA00021310"/>
    </source>
</evidence>
<gene>
    <name evidence="7" type="primary">recO</name>
    <name evidence="9" type="ORF">A3D44_02900</name>
</gene>
<dbReference type="InterPro" id="IPR012340">
    <property type="entry name" value="NA-bd_OB-fold"/>
</dbReference>
<proteinExistence type="inferred from homology"/>
<dbReference type="SUPFAM" id="SSF57863">
    <property type="entry name" value="ArfGap/RecO-like zinc finger"/>
    <property type="match status" value="1"/>
</dbReference>
<dbReference type="AlphaFoldDB" id="A0A1G2I422"/>
<comment type="similarity">
    <text evidence="1 7">Belongs to the RecO family.</text>
</comment>
<dbReference type="InterPro" id="IPR042242">
    <property type="entry name" value="RecO_C"/>
</dbReference>
<dbReference type="NCBIfam" id="TIGR00613">
    <property type="entry name" value="reco"/>
    <property type="match status" value="1"/>
</dbReference>
<dbReference type="GO" id="GO:0006302">
    <property type="term" value="P:double-strand break repair"/>
    <property type="evidence" value="ECO:0007669"/>
    <property type="project" value="TreeGrafter"/>
</dbReference>
<evidence type="ECO:0000256" key="6">
    <source>
        <dbReference type="ARBA" id="ARBA00033409"/>
    </source>
</evidence>
<evidence type="ECO:0000259" key="8">
    <source>
        <dbReference type="Pfam" id="PF11967"/>
    </source>
</evidence>
<evidence type="ECO:0000256" key="3">
    <source>
        <dbReference type="ARBA" id="ARBA00022763"/>
    </source>
</evidence>
<dbReference type="GO" id="GO:0043590">
    <property type="term" value="C:bacterial nucleoid"/>
    <property type="evidence" value="ECO:0007669"/>
    <property type="project" value="TreeGrafter"/>
</dbReference>
<dbReference type="STRING" id="1802207.A3D44_02900"/>
<evidence type="ECO:0000256" key="4">
    <source>
        <dbReference type="ARBA" id="ARBA00023172"/>
    </source>
</evidence>
<keyword evidence="4 7" id="KW-0233">DNA recombination</keyword>
<dbReference type="Gene3D" id="2.40.50.140">
    <property type="entry name" value="Nucleic acid-binding proteins"/>
    <property type="match status" value="1"/>
</dbReference>
<dbReference type="PANTHER" id="PTHR33991">
    <property type="entry name" value="DNA REPAIR PROTEIN RECO"/>
    <property type="match status" value="1"/>
</dbReference>
<dbReference type="InterPro" id="IPR037278">
    <property type="entry name" value="ARFGAP/RecO"/>
</dbReference>
<dbReference type="InterPro" id="IPR003717">
    <property type="entry name" value="RecO"/>
</dbReference>
<dbReference type="PANTHER" id="PTHR33991:SF1">
    <property type="entry name" value="DNA REPAIR PROTEIN RECO"/>
    <property type="match status" value="1"/>
</dbReference>
<organism evidence="9 10">
    <name type="scientific">Candidatus Staskawiczbacteria bacterium RIFCSPHIGHO2_02_FULL_42_22</name>
    <dbReference type="NCBI Taxonomy" id="1802207"/>
    <lineage>
        <taxon>Bacteria</taxon>
        <taxon>Candidatus Staskawicziibacteriota</taxon>
    </lineage>
</organism>